<reference evidence="4" key="1">
    <citation type="submission" date="2016-10" db="EMBL/GenBank/DDBJ databases">
        <authorList>
            <person name="Varghese N."/>
            <person name="Submissions S."/>
        </authorList>
    </citation>
    <scope>NUCLEOTIDE SEQUENCE [LARGE SCALE GENOMIC DNA]</scope>
    <source>
        <strain evidence="4">CGMCC 4.6825</strain>
    </source>
</reference>
<keyword evidence="4" id="KW-1185">Reference proteome</keyword>
<dbReference type="RefSeq" id="WP_079171626.1">
    <property type="nucleotide sequence ID" value="NZ_FOGO01000001.1"/>
</dbReference>
<sequence>MAHNPDGSLAGAPDAARGPAPGPAPPPSPAPGPDGSAGGAAGPRVRRWPIVLLRAVVTLFLLLLLVQPVLAGMFISGDVDLLELHEINSHTITFTGWVLVLAAVLVWRPGRGPLWPAVLALLLSFVISMQVGWGYARELELHIPMGVFLVSAGTALVHWAYAYRPGRGRRG</sequence>
<feature type="transmembrane region" description="Helical" evidence="2">
    <location>
        <begin position="141"/>
        <end position="161"/>
    </location>
</feature>
<dbReference type="Proteomes" id="UP000182841">
    <property type="component" value="Unassembled WGS sequence"/>
</dbReference>
<feature type="transmembrane region" description="Helical" evidence="2">
    <location>
        <begin position="51"/>
        <end position="75"/>
    </location>
</feature>
<feature type="transmembrane region" description="Helical" evidence="2">
    <location>
        <begin position="87"/>
        <end position="107"/>
    </location>
</feature>
<gene>
    <name evidence="3" type="ORF">SAMN05421870_101177</name>
</gene>
<feature type="transmembrane region" description="Helical" evidence="2">
    <location>
        <begin position="114"/>
        <end position="135"/>
    </location>
</feature>
<keyword evidence="2" id="KW-1133">Transmembrane helix</keyword>
<dbReference type="STRING" id="943816.AN217_11135"/>
<keyword evidence="2" id="KW-0812">Transmembrane</keyword>
<organism evidence="3 4">
    <name type="scientific">Streptomyces qinglanensis</name>
    <dbReference type="NCBI Taxonomy" id="943816"/>
    <lineage>
        <taxon>Bacteria</taxon>
        <taxon>Bacillati</taxon>
        <taxon>Actinomycetota</taxon>
        <taxon>Actinomycetes</taxon>
        <taxon>Kitasatosporales</taxon>
        <taxon>Streptomycetaceae</taxon>
        <taxon>Streptomyces</taxon>
    </lineage>
</organism>
<evidence type="ECO:0000313" key="3">
    <source>
        <dbReference type="EMBL" id="SER32037.1"/>
    </source>
</evidence>
<proteinExistence type="predicted"/>
<feature type="region of interest" description="Disordered" evidence="1">
    <location>
        <begin position="1"/>
        <end position="40"/>
    </location>
</feature>
<dbReference type="EMBL" id="FOGO01000001">
    <property type="protein sequence ID" value="SER32037.1"/>
    <property type="molecule type" value="Genomic_DNA"/>
</dbReference>
<feature type="compositionally biased region" description="Pro residues" evidence="1">
    <location>
        <begin position="20"/>
        <end position="32"/>
    </location>
</feature>
<name>A0A1H9N8E5_9ACTN</name>
<dbReference type="OrthoDB" id="3697516at2"/>
<protein>
    <submittedName>
        <fullName evidence="3">Uncharacterized protein</fullName>
    </submittedName>
</protein>
<evidence type="ECO:0000313" key="4">
    <source>
        <dbReference type="Proteomes" id="UP000182841"/>
    </source>
</evidence>
<feature type="compositionally biased region" description="Low complexity" evidence="1">
    <location>
        <begin position="10"/>
        <end position="19"/>
    </location>
</feature>
<evidence type="ECO:0000256" key="2">
    <source>
        <dbReference type="SAM" id="Phobius"/>
    </source>
</evidence>
<accession>A0A1H9N8E5</accession>
<dbReference type="AlphaFoldDB" id="A0A1H9N8E5"/>
<evidence type="ECO:0000256" key="1">
    <source>
        <dbReference type="SAM" id="MobiDB-lite"/>
    </source>
</evidence>
<keyword evidence="2" id="KW-0472">Membrane</keyword>